<dbReference type="Pfam" id="PF01399">
    <property type="entry name" value="PCI"/>
    <property type="match status" value="1"/>
</dbReference>
<name>X1IY72_9ZZZZ</name>
<proteinExistence type="predicted"/>
<accession>X1IY72</accession>
<dbReference type="InterPro" id="IPR000717">
    <property type="entry name" value="PCI_dom"/>
</dbReference>
<comment type="caution">
    <text evidence="3">The sequence shown here is derived from an EMBL/GenBank/DDBJ whole genome shotgun (WGS) entry which is preliminary data.</text>
</comment>
<sequence>EDYLETEQFKRAYLKVNKRQKNIEQEIKDVNKRNKDLIKEFNKQSNYFETKNKHIIDDFDRFIKEFNDILREKVKSLEELVLKSYIEMAIKAVANEFLTLSFLQNELKIKKHQIQKHLISLISAGKLNGKYNPQIGLYYENPDVLAKLDEKELEVIKKMNFRVYMFIRRLKNFTNQYGSI</sequence>
<feature type="non-terminal residue" evidence="3">
    <location>
        <position position="180"/>
    </location>
</feature>
<keyword evidence="1" id="KW-0175">Coiled coil</keyword>
<dbReference type="AlphaFoldDB" id="X1IY72"/>
<feature type="coiled-coil region" evidence="1">
    <location>
        <begin position="13"/>
        <end position="40"/>
    </location>
</feature>
<reference evidence="3" key="1">
    <citation type="journal article" date="2014" name="Front. Microbiol.">
        <title>High frequency of phylogenetically diverse reductive dehalogenase-homologous genes in deep subseafloor sedimentary metagenomes.</title>
        <authorList>
            <person name="Kawai M."/>
            <person name="Futagami T."/>
            <person name="Toyoda A."/>
            <person name="Takaki Y."/>
            <person name="Nishi S."/>
            <person name="Hori S."/>
            <person name="Arai W."/>
            <person name="Tsubouchi T."/>
            <person name="Morono Y."/>
            <person name="Uchiyama I."/>
            <person name="Ito T."/>
            <person name="Fujiyama A."/>
            <person name="Inagaki F."/>
            <person name="Takami H."/>
        </authorList>
    </citation>
    <scope>NUCLEOTIDE SEQUENCE</scope>
    <source>
        <strain evidence="3">Expedition CK06-06</strain>
    </source>
</reference>
<organism evidence="3">
    <name type="scientific">marine sediment metagenome</name>
    <dbReference type="NCBI Taxonomy" id="412755"/>
    <lineage>
        <taxon>unclassified sequences</taxon>
        <taxon>metagenomes</taxon>
        <taxon>ecological metagenomes</taxon>
    </lineage>
</organism>
<feature type="non-terminal residue" evidence="3">
    <location>
        <position position="1"/>
    </location>
</feature>
<gene>
    <name evidence="3" type="ORF">S03H2_67277</name>
</gene>
<feature type="domain" description="PCI" evidence="2">
    <location>
        <begin position="68"/>
        <end position="132"/>
    </location>
</feature>
<dbReference type="EMBL" id="BARU01044017">
    <property type="protein sequence ID" value="GAH87416.1"/>
    <property type="molecule type" value="Genomic_DNA"/>
</dbReference>
<protein>
    <recommendedName>
        <fullName evidence="2">PCI domain-containing protein</fullName>
    </recommendedName>
</protein>
<evidence type="ECO:0000256" key="1">
    <source>
        <dbReference type="SAM" id="Coils"/>
    </source>
</evidence>
<evidence type="ECO:0000259" key="2">
    <source>
        <dbReference type="Pfam" id="PF01399"/>
    </source>
</evidence>
<evidence type="ECO:0000313" key="3">
    <source>
        <dbReference type="EMBL" id="GAH87416.1"/>
    </source>
</evidence>